<comment type="similarity">
    <text evidence="7">Belongs to the shikimate kinase family.</text>
</comment>
<evidence type="ECO:0000313" key="8">
    <source>
        <dbReference type="EMBL" id="CDM66886.1"/>
    </source>
</evidence>
<comment type="subcellular location">
    <subcellularLocation>
        <location evidence="7">Cytoplasm</location>
    </subcellularLocation>
</comment>
<dbReference type="GO" id="GO:0009073">
    <property type="term" value="P:aromatic amino acid family biosynthetic process"/>
    <property type="evidence" value="ECO:0007669"/>
    <property type="project" value="UniProtKB-KW"/>
</dbReference>
<comment type="caution">
    <text evidence="7">Lacks conserved residue(s) required for the propagation of feature annotation.</text>
</comment>
<feature type="binding site" evidence="7">
    <location>
        <position position="124"/>
    </location>
    <ligand>
        <name>ATP</name>
        <dbReference type="ChEBI" id="CHEBI:30616"/>
    </ligand>
</feature>
<keyword evidence="2 7" id="KW-0808">Transferase</keyword>
<dbReference type="InterPro" id="IPR031322">
    <property type="entry name" value="Shikimate/glucono_kinase"/>
</dbReference>
<dbReference type="CDD" id="cd00464">
    <property type="entry name" value="SK"/>
    <property type="match status" value="1"/>
</dbReference>
<dbReference type="InterPro" id="IPR027417">
    <property type="entry name" value="P-loop_NTPase"/>
</dbReference>
<dbReference type="PANTHER" id="PTHR21087:SF16">
    <property type="entry name" value="SHIKIMATE KINASE 1, CHLOROPLASTIC"/>
    <property type="match status" value="1"/>
</dbReference>
<comment type="catalytic activity">
    <reaction evidence="7">
        <text>shikimate + ATP = 3-phosphoshikimate + ADP + H(+)</text>
        <dbReference type="Rhea" id="RHEA:13121"/>
        <dbReference type="ChEBI" id="CHEBI:15378"/>
        <dbReference type="ChEBI" id="CHEBI:30616"/>
        <dbReference type="ChEBI" id="CHEBI:36208"/>
        <dbReference type="ChEBI" id="CHEBI:145989"/>
        <dbReference type="ChEBI" id="CHEBI:456216"/>
        <dbReference type="EC" id="2.7.1.71"/>
    </reaction>
</comment>
<dbReference type="STRING" id="454194.PYK22_02927"/>
<evidence type="ECO:0000256" key="1">
    <source>
        <dbReference type="ARBA" id="ARBA00022605"/>
    </source>
</evidence>
<dbReference type="AlphaFoldDB" id="A0A0B6X0L6"/>
<reference evidence="8 9" key="2">
    <citation type="submission" date="2015-01" db="EMBL/GenBank/DDBJ databases">
        <title>Complete genome sequence of Pyrinomonas methylaliphatogenes type strain K22T.</title>
        <authorList>
            <person name="Lee K.C.Y."/>
            <person name="Power J.F."/>
            <person name="Dunfield P.F."/>
            <person name="Morgan X.C."/>
            <person name="Huttenhower C."/>
            <person name="Stott M.B."/>
        </authorList>
    </citation>
    <scope>NUCLEOTIDE SEQUENCE [LARGE SCALE GENOMIC DNA]</scope>
    <source>
        <strain evidence="8 9">K22</strain>
    </source>
</reference>
<comment type="subunit">
    <text evidence="7">Monomer.</text>
</comment>
<keyword evidence="7" id="KW-0479">Metal-binding</keyword>
<name>A0A0B6X0L6_9BACT</name>
<dbReference type="GO" id="GO:0008652">
    <property type="term" value="P:amino acid biosynthetic process"/>
    <property type="evidence" value="ECO:0007669"/>
    <property type="project" value="UniProtKB-KW"/>
</dbReference>
<dbReference type="OrthoDB" id="9800332at2"/>
<evidence type="ECO:0000256" key="4">
    <source>
        <dbReference type="ARBA" id="ARBA00022777"/>
    </source>
</evidence>
<proteinExistence type="inferred from homology"/>
<dbReference type="GO" id="GO:0009423">
    <property type="term" value="P:chorismate biosynthetic process"/>
    <property type="evidence" value="ECO:0007669"/>
    <property type="project" value="UniProtKB-UniRule"/>
</dbReference>
<evidence type="ECO:0000256" key="7">
    <source>
        <dbReference type="HAMAP-Rule" id="MF_00109"/>
    </source>
</evidence>
<feature type="binding site" evidence="7">
    <location>
        <position position="37"/>
    </location>
    <ligand>
        <name>substrate</name>
    </ligand>
</feature>
<dbReference type="PRINTS" id="PR01100">
    <property type="entry name" value="SHIKIMTKNASE"/>
</dbReference>
<evidence type="ECO:0000256" key="2">
    <source>
        <dbReference type="ARBA" id="ARBA00022679"/>
    </source>
</evidence>
<dbReference type="GO" id="GO:0005524">
    <property type="term" value="F:ATP binding"/>
    <property type="evidence" value="ECO:0007669"/>
    <property type="project" value="UniProtKB-UniRule"/>
</dbReference>
<feature type="binding site" evidence="7">
    <location>
        <position position="19"/>
    </location>
    <ligand>
        <name>Mg(2+)</name>
        <dbReference type="ChEBI" id="CHEBI:18420"/>
    </ligand>
</feature>
<organism evidence="8 9">
    <name type="scientific">Pyrinomonas methylaliphatogenes</name>
    <dbReference type="NCBI Taxonomy" id="454194"/>
    <lineage>
        <taxon>Bacteria</taxon>
        <taxon>Pseudomonadati</taxon>
        <taxon>Acidobacteriota</taxon>
        <taxon>Blastocatellia</taxon>
        <taxon>Blastocatellales</taxon>
        <taxon>Pyrinomonadaceae</taxon>
        <taxon>Pyrinomonas</taxon>
    </lineage>
</organism>
<gene>
    <name evidence="7" type="primary">aroK</name>
    <name evidence="8" type="ORF">PYK22_02927</name>
</gene>
<sequence length="171" mass="19168">MKELFPRIAITGFMGAGKTSVAEALARALGCEAVDLDRHIVARDGRAIHEIISSEGEARFRAIESRALEELLAQEKAQIIALGGGAWTIERNRAMLAEKGYIAVWLDAPFELCWERILKTDVVRPLARDFESARRLYEQRREIYALATLRVEVEGKSCEALADEIIRAVRT</sequence>
<comment type="function">
    <text evidence="7">Catalyzes the specific phosphorylation of the 3-hydroxyl group of shikimic acid using ATP as a cosubstrate.</text>
</comment>
<dbReference type="InterPro" id="IPR000623">
    <property type="entry name" value="Shikimate_kinase/TSH1"/>
</dbReference>
<keyword evidence="7" id="KW-0460">Magnesium</keyword>
<dbReference type="UniPathway" id="UPA00053">
    <property type="reaction ID" value="UER00088"/>
</dbReference>
<dbReference type="Gene3D" id="3.40.50.300">
    <property type="entry name" value="P-loop containing nucleotide triphosphate hydrolases"/>
    <property type="match status" value="1"/>
</dbReference>
<keyword evidence="1 7" id="KW-0028">Amino-acid biosynthesis</keyword>
<keyword evidence="6 7" id="KW-0057">Aromatic amino acid biosynthesis</keyword>
<evidence type="ECO:0000313" key="9">
    <source>
        <dbReference type="Proteomes" id="UP000031518"/>
    </source>
</evidence>
<feature type="binding site" evidence="7">
    <location>
        <position position="140"/>
    </location>
    <ligand>
        <name>substrate</name>
    </ligand>
</feature>
<keyword evidence="3 7" id="KW-0547">Nucleotide-binding</keyword>
<dbReference type="Proteomes" id="UP000031518">
    <property type="component" value="Unassembled WGS sequence"/>
</dbReference>
<dbReference type="Pfam" id="PF01202">
    <property type="entry name" value="SKI"/>
    <property type="match status" value="1"/>
</dbReference>
<evidence type="ECO:0000256" key="5">
    <source>
        <dbReference type="ARBA" id="ARBA00022840"/>
    </source>
</evidence>
<dbReference type="GO" id="GO:0005829">
    <property type="term" value="C:cytosol"/>
    <property type="evidence" value="ECO:0007669"/>
    <property type="project" value="TreeGrafter"/>
</dbReference>
<dbReference type="GO" id="GO:0004765">
    <property type="term" value="F:shikimate kinase activity"/>
    <property type="evidence" value="ECO:0007669"/>
    <property type="project" value="UniProtKB-UniRule"/>
</dbReference>
<keyword evidence="5 7" id="KW-0067">ATP-binding</keyword>
<comment type="pathway">
    <text evidence="7">Metabolic intermediate biosynthesis; chorismate biosynthesis; chorismate from D-erythrose 4-phosphate and phosphoenolpyruvate: step 5/7.</text>
</comment>
<comment type="cofactor">
    <cofactor evidence="7">
        <name>Mg(2+)</name>
        <dbReference type="ChEBI" id="CHEBI:18420"/>
    </cofactor>
    <text evidence="7">Binds 1 Mg(2+) ion per subunit.</text>
</comment>
<reference evidence="8 9" key="1">
    <citation type="submission" date="2013-12" db="EMBL/GenBank/DDBJ databases">
        <authorList>
            <person name="Stott M."/>
        </authorList>
    </citation>
    <scope>NUCLEOTIDE SEQUENCE [LARGE SCALE GENOMIC DNA]</scope>
    <source>
        <strain evidence="8 9">K22</strain>
    </source>
</reference>
<evidence type="ECO:0000256" key="6">
    <source>
        <dbReference type="ARBA" id="ARBA00023141"/>
    </source>
</evidence>
<protein>
    <recommendedName>
        <fullName evidence="7">Shikimate kinase</fullName>
        <shortName evidence="7">SK</shortName>
        <ecNumber evidence="7">2.7.1.71</ecNumber>
    </recommendedName>
</protein>
<dbReference type="GO" id="GO:0000287">
    <property type="term" value="F:magnesium ion binding"/>
    <property type="evidence" value="ECO:0007669"/>
    <property type="project" value="UniProtKB-UniRule"/>
</dbReference>
<evidence type="ECO:0000256" key="3">
    <source>
        <dbReference type="ARBA" id="ARBA00022741"/>
    </source>
</evidence>
<keyword evidence="4 7" id="KW-0418">Kinase</keyword>
<feature type="binding site" evidence="7">
    <location>
        <position position="84"/>
    </location>
    <ligand>
        <name>substrate</name>
    </ligand>
</feature>
<dbReference type="PANTHER" id="PTHR21087">
    <property type="entry name" value="SHIKIMATE KINASE"/>
    <property type="match status" value="1"/>
</dbReference>
<keyword evidence="9" id="KW-1185">Reference proteome</keyword>
<keyword evidence="7" id="KW-0963">Cytoplasm</keyword>
<accession>A0A0B6X0L6</accession>
<dbReference type="SUPFAM" id="SSF52540">
    <property type="entry name" value="P-loop containing nucleoside triphosphate hydrolases"/>
    <property type="match status" value="1"/>
</dbReference>
<feature type="binding site" evidence="7">
    <location>
        <position position="61"/>
    </location>
    <ligand>
        <name>substrate</name>
    </ligand>
</feature>
<feature type="binding site" evidence="7">
    <location>
        <begin position="15"/>
        <end position="20"/>
    </location>
    <ligand>
        <name>ATP</name>
        <dbReference type="ChEBI" id="CHEBI:30616"/>
    </ligand>
</feature>
<dbReference type="EC" id="2.7.1.71" evidence="7"/>
<dbReference type="EMBL" id="CBXV010000008">
    <property type="protein sequence ID" value="CDM66886.1"/>
    <property type="molecule type" value="Genomic_DNA"/>
</dbReference>
<dbReference type="HAMAP" id="MF_00109">
    <property type="entry name" value="Shikimate_kinase"/>
    <property type="match status" value="1"/>
</dbReference>
<dbReference type="RefSeq" id="WP_041978382.1">
    <property type="nucleotide sequence ID" value="NZ_CBXV010000008.1"/>
</dbReference>